<keyword evidence="14" id="KW-1185">Reference proteome</keyword>
<dbReference type="EC" id="2.7.13.3" evidence="3"/>
<dbReference type="InterPro" id="IPR042240">
    <property type="entry name" value="CHASE_sf"/>
</dbReference>
<dbReference type="InterPro" id="IPR003661">
    <property type="entry name" value="HisK_dim/P_dom"/>
</dbReference>
<dbReference type="EMBL" id="JBFRYA010000003">
    <property type="protein sequence ID" value="MEX1668200.1"/>
    <property type="molecule type" value="Genomic_DNA"/>
</dbReference>
<keyword evidence="7" id="KW-0418">Kinase</keyword>
<comment type="caution">
    <text evidence="13">The sequence shown here is derived from an EMBL/GenBank/DDBJ whole genome shotgun (WGS) entry which is preliminary data.</text>
</comment>
<keyword evidence="9 10" id="KW-0472">Membrane</keyword>
<dbReference type="PROSITE" id="PS50109">
    <property type="entry name" value="HIS_KIN"/>
    <property type="match status" value="1"/>
</dbReference>
<comment type="catalytic activity">
    <reaction evidence="1">
        <text>ATP + protein L-histidine = ADP + protein N-phospho-L-histidine.</text>
        <dbReference type="EC" id="2.7.13.3"/>
    </reaction>
</comment>
<evidence type="ECO:0000256" key="2">
    <source>
        <dbReference type="ARBA" id="ARBA00004370"/>
    </source>
</evidence>
<dbReference type="InterPro" id="IPR005467">
    <property type="entry name" value="His_kinase_dom"/>
</dbReference>
<dbReference type="Pfam" id="PF02518">
    <property type="entry name" value="HATPase_c"/>
    <property type="match status" value="1"/>
</dbReference>
<evidence type="ECO:0000256" key="9">
    <source>
        <dbReference type="ARBA" id="ARBA00023136"/>
    </source>
</evidence>
<dbReference type="SMART" id="SM01079">
    <property type="entry name" value="CHASE"/>
    <property type="match status" value="1"/>
</dbReference>
<dbReference type="InterPro" id="IPR003594">
    <property type="entry name" value="HATPase_dom"/>
</dbReference>
<evidence type="ECO:0000256" key="4">
    <source>
        <dbReference type="ARBA" id="ARBA00022553"/>
    </source>
</evidence>
<keyword evidence="4" id="KW-0597">Phosphoprotein</keyword>
<evidence type="ECO:0000256" key="5">
    <source>
        <dbReference type="ARBA" id="ARBA00022679"/>
    </source>
</evidence>
<organism evidence="13 14">
    <name type="scientific">Zhongshania guokunii</name>
    <dbReference type="NCBI Taxonomy" id="641783"/>
    <lineage>
        <taxon>Bacteria</taxon>
        <taxon>Pseudomonadati</taxon>
        <taxon>Pseudomonadota</taxon>
        <taxon>Gammaproteobacteria</taxon>
        <taxon>Cellvibrionales</taxon>
        <taxon>Spongiibacteraceae</taxon>
        <taxon>Zhongshania</taxon>
    </lineage>
</organism>
<dbReference type="Proteomes" id="UP001557485">
    <property type="component" value="Unassembled WGS sequence"/>
</dbReference>
<keyword evidence="8 10" id="KW-1133">Transmembrane helix</keyword>
<accession>A0ABV3U3E7</accession>
<evidence type="ECO:0000256" key="3">
    <source>
        <dbReference type="ARBA" id="ARBA00012438"/>
    </source>
</evidence>
<evidence type="ECO:0000256" key="10">
    <source>
        <dbReference type="SAM" id="Phobius"/>
    </source>
</evidence>
<dbReference type="Gene3D" id="1.10.287.130">
    <property type="match status" value="1"/>
</dbReference>
<dbReference type="Pfam" id="PF00512">
    <property type="entry name" value="HisKA"/>
    <property type="match status" value="1"/>
</dbReference>
<proteinExistence type="predicted"/>
<dbReference type="InterPro" id="IPR036097">
    <property type="entry name" value="HisK_dim/P_sf"/>
</dbReference>
<dbReference type="InterPro" id="IPR036890">
    <property type="entry name" value="HATPase_C_sf"/>
</dbReference>
<dbReference type="Gene3D" id="3.30.565.10">
    <property type="entry name" value="Histidine kinase-like ATPase, C-terminal domain"/>
    <property type="match status" value="1"/>
</dbReference>
<dbReference type="PANTHER" id="PTHR43304">
    <property type="entry name" value="PHYTOCHROME-LIKE PROTEIN CPH1"/>
    <property type="match status" value="1"/>
</dbReference>
<dbReference type="SMART" id="SM00387">
    <property type="entry name" value="HATPase_c"/>
    <property type="match status" value="1"/>
</dbReference>
<feature type="transmembrane region" description="Helical" evidence="10">
    <location>
        <begin position="326"/>
        <end position="346"/>
    </location>
</feature>
<protein>
    <recommendedName>
        <fullName evidence="3">histidine kinase</fullName>
        <ecNumber evidence="3">2.7.13.3</ecNumber>
    </recommendedName>
</protein>
<reference evidence="13 14" key="1">
    <citation type="journal article" date="2011" name="Int. J. Syst. Evol. Microbiol.">
        <title>Zhongshania antarctica gen. nov., sp. nov. and Zhongshania guokunii sp. nov., gammaproteobacteria respectively isolated from coastal attached (fast) ice and surface seawater of the Antarctic.</title>
        <authorList>
            <person name="Li H.J."/>
            <person name="Zhang X.Y."/>
            <person name="Chen C.X."/>
            <person name="Zhang Y.J."/>
            <person name="Gao Z.M."/>
            <person name="Yu Y."/>
            <person name="Chen X.L."/>
            <person name="Chen B."/>
            <person name="Zhang Y.Z."/>
        </authorList>
    </citation>
    <scope>NUCLEOTIDE SEQUENCE [LARGE SCALE GENOMIC DNA]</scope>
    <source>
        <strain evidence="13 14">ZS6-22T</strain>
    </source>
</reference>
<name>A0ABV3U3E7_9GAMM</name>
<gene>
    <name evidence="13" type="ORF">AB4876_04705</name>
</gene>
<keyword evidence="6 10" id="KW-0812">Transmembrane</keyword>
<feature type="domain" description="CHASE" evidence="12">
    <location>
        <begin position="159"/>
        <end position="241"/>
    </location>
</feature>
<evidence type="ECO:0000313" key="14">
    <source>
        <dbReference type="Proteomes" id="UP001557485"/>
    </source>
</evidence>
<dbReference type="InterPro" id="IPR052162">
    <property type="entry name" value="Sensor_kinase/Photoreceptor"/>
</dbReference>
<evidence type="ECO:0000256" key="8">
    <source>
        <dbReference type="ARBA" id="ARBA00022989"/>
    </source>
</evidence>
<dbReference type="Pfam" id="PF03924">
    <property type="entry name" value="CHASE"/>
    <property type="match status" value="1"/>
</dbReference>
<evidence type="ECO:0000259" key="12">
    <source>
        <dbReference type="PROSITE" id="PS50839"/>
    </source>
</evidence>
<feature type="domain" description="Histidine kinase" evidence="11">
    <location>
        <begin position="391"/>
        <end position="605"/>
    </location>
</feature>
<dbReference type="SUPFAM" id="SSF55874">
    <property type="entry name" value="ATPase domain of HSP90 chaperone/DNA topoisomerase II/histidine kinase"/>
    <property type="match status" value="1"/>
</dbReference>
<sequence>MTEQQIPEQDQGAILTEQQALEKAGGLHWVHWLVVSLSLLLTLVVWQYSRYQVQDKIENRFNREADQSITLISERLQKYEDALWAGVATIQSHDGEMSHHQWREFASALHLPQKYKGINGIGVIYRVSQNNLDRYYTEQRRNRANYEIHPQHSNGYLLPITYIEPEKDNLAAIGLDVAHETNRLTAALKARDTGQAQITGPIVLVQDAEKTPGFLFYAPFYRDAPSNNSPMNLESRRALFGGMVYAPFVTHKLMRGTLEKSRRQIGISISDQGESLYDENNSDEADFDAEPLFKKTYTLEVYGREWRVDAWSTKAFRTETQNTQPMLILIGGIFIDTMLLSLFLLLSRANRRALQFAQRMSEGYQVKAQELQKSVVRLEASNEELAQFAFAASHDLQEPLRTLSNFSELLREEIVDSENNERVLMSVNFISEAAERMRNLVFGLMSYSRIGRAPELSGVDCVALITEVIADLDASIDQATTQINIGSLPAITAYRTELRMLFQNLISNALKFKKADTPLQIDISCVDKSNAWCFTVSDNGIGVEVEYLDQIFMIFKRLHSQDDYPGSGIGLANCKKVVNLHGGKIWVESKLNHGSRFSFTIPKVISI</sequence>
<feature type="transmembrane region" description="Helical" evidence="10">
    <location>
        <begin position="29"/>
        <end position="48"/>
    </location>
</feature>
<keyword evidence="5" id="KW-0808">Transferase</keyword>
<evidence type="ECO:0000256" key="6">
    <source>
        <dbReference type="ARBA" id="ARBA00022692"/>
    </source>
</evidence>
<dbReference type="InterPro" id="IPR006189">
    <property type="entry name" value="CHASE_dom"/>
</dbReference>
<comment type="subcellular location">
    <subcellularLocation>
        <location evidence="2">Membrane</location>
    </subcellularLocation>
</comment>
<dbReference type="SMART" id="SM00388">
    <property type="entry name" value="HisKA"/>
    <property type="match status" value="1"/>
</dbReference>
<evidence type="ECO:0000256" key="7">
    <source>
        <dbReference type="ARBA" id="ARBA00022777"/>
    </source>
</evidence>
<evidence type="ECO:0000259" key="11">
    <source>
        <dbReference type="PROSITE" id="PS50109"/>
    </source>
</evidence>
<dbReference type="PANTHER" id="PTHR43304:SF1">
    <property type="entry name" value="PAC DOMAIN-CONTAINING PROTEIN"/>
    <property type="match status" value="1"/>
</dbReference>
<dbReference type="SUPFAM" id="SSF47384">
    <property type="entry name" value="Homodimeric domain of signal transducing histidine kinase"/>
    <property type="match status" value="1"/>
</dbReference>
<dbReference type="PROSITE" id="PS50839">
    <property type="entry name" value="CHASE"/>
    <property type="match status" value="1"/>
</dbReference>
<evidence type="ECO:0000256" key="1">
    <source>
        <dbReference type="ARBA" id="ARBA00000085"/>
    </source>
</evidence>
<dbReference type="CDD" id="cd00082">
    <property type="entry name" value="HisKA"/>
    <property type="match status" value="1"/>
</dbReference>
<evidence type="ECO:0000313" key="13">
    <source>
        <dbReference type="EMBL" id="MEX1668200.1"/>
    </source>
</evidence>
<dbReference type="InterPro" id="IPR004358">
    <property type="entry name" value="Sig_transdc_His_kin-like_C"/>
</dbReference>
<dbReference type="Gene3D" id="3.30.450.350">
    <property type="entry name" value="CHASE domain"/>
    <property type="match status" value="1"/>
</dbReference>
<dbReference type="RefSeq" id="WP_368380493.1">
    <property type="nucleotide sequence ID" value="NZ_JBFRYA010000003.1"/>
</dbReference>
<dbReference type="PRINTS" id="PR00344">
    <property type="entry name" value="BCTRLSENSOR"/>
</dbReference>